<dbReference type="EMBL" id="JN234382">
    <property type="protein sequence ID" value="AEM23539.1"/>
    <property type="molecule type" value="Genomic_DNA"/>
</dbReference>
<keyword evidence="11 17" id="KW-1133">Transmembrane helix</keyword>
<comment type="subcellular location">
    <subcellularLocation>
        <location evidence="1 17">Mitochondrion inner membrane</location>
        <topology evidence="1 17">Multi-pass membrane protein</topology>
    </subcellularLocation>
</comment>
<sequence length="336" mass="36829">MVLMFPFSYGFSLLCVVGSLLAVSSSHWLGVWLGLEINLLGFIPLMVQGFEGGQGVESAVKYFIVQALGSSFILLGGFSLGDYLFSWFFGGCGTAFMLFCFFGLCLKLGVAPFHWWVPSVMGGLSWFCCGVLLTWQKFGPFFILGGFSYNFYFLLLIFGLFSSIIGGVLGIGQVQIRLLMAYSSIGHWGWLLSLLSASFFSSIFYYSFYFVLSGGLFYFFYIAGLGRVSQITSAQICFIFVGLLSMGGLPPLSGFVMKMIGIQGMVTKSGVFWLGGLILGSLLSLFYYLNFVFVLILATDIGWGGSAKFYSSVSVSIFVVLVVLGLPFYEIFLCLA</sequence>
<dbReference type="AlphaFoldDB" id="I6MR61"/>
<feature type="transmembrane region" description="Helical" evidence="17">
    <location>
        <begin position="272"/>
        <end position="297"/>
    </location>
</feature>
<comment type="catalytic activity">
    <reaction evidence="16 17">
        <text>a ubiquinone + NADH + 5 H(+)(in) = a ubiquinol + NAD(+) + 4 H(+)(out)</text>
        <dbReference type="Rhea" id="RHEA:29091"/>
        <dbReference type="Rhea" id="RHEA-COMP:9565"/>
        <dbReference type="Rhea" id="RHEA-COMP:9566"/>
        <dbReference type="ChEBI" id="CHEBI:15378"/>
        <dbReference type="ChEBI" id="CHEBI:16389"/>
        <dbReference type="ChEBI" id="CHEBI:17976"/>
        <dbReference type="ChEBI" id="CHEBI:57540"/>
        <dbReference type="ChEBI" id="CHEBI:57945"/>
        <dbReference type="EC" id="7.1.1.2"/>
    </reaction>
</comment>
<name>I6MR61_9BILA</name>
<evidence type="ECO:0000256" key="15">
    <source>
        <dbReference type="ARBA" id="ARBA00023136"/>
    </source>
</evidence>
<evidence type="ECO:0000256" key="4">
    <source>
        <dbReference type="ARBA" id="ARBA00021008"/>
    </source>
</evidence>
<dbReference type="Pfam" id="PF00361">
    <property type="entry name" value="Proton_antipo_M"/>
    <property type="match status" value="1"/>
</dbReference>
<dbReference type="PANTHER" id="PTHR46552">
    <property type="entry name" value="NADH-UBIQUINONE OXIDOREDUCTASE CHAIN 2"/>
    <property type="match status" value="1"/>
</dbReference>
<evidence type="ECO:0000256" key="16">
    <source>
        <dbReference type="ARBA" id="ARBA00049551"/>
    </source>
</evidence>
<keyword evidence="8 17" id="KW-0999">Mitochondrion inner membrane</keyword>
<evidence type="ECO:0000256" key="11">
    <source>
        <dbReference type="ARBA" id="ARBA00022989"/>
    </source>
</evidence>
<evidence type="ECO:0000256" key="5">
    <source>
        <dbReference type="ARBA" id="ARBA00022448"/>
    </source>
</evidence>
<evidence type="ECO:0000313" key="19">
    <source>
        <dbReference type="EMBL" id="AEM23539.1"/>
    </source>
</evidence>
<keyword evidence="5" id="KW-0813">Transport</keyword>
<dbReference type="EC" id="7.1.1.2" evidence="3 17"/>
<dbReference type="InterPro" id="IPR050175">
    <property type="entry name" value="Complex_I_Subunit_2"/>
</dbReference>
<dbReference type="GeneID" id="13435432"/>
<keyword evidence="14 17" id="KW-0496">Mitochondrion</keyword>
<feature type="transmembrane region" description="Helical" evidence="17">
    <location>
        <begin position="29"/>
        <end position="47"/>
    </location>
</feature>
<proteinExistence type="inferred from homology"/>
<feature type="transmembrane region" description="Helical" evidence="17">
    <location>
        <begin position="59"/>
        <end position="78"/>
    </location>
</feature>
<feature type="transmembrane region" description="Helical" evidence="17">
    <location>
        <begin position="178"/>
        <end position="197"/>
    </location>
</feature>
<evidence type="ECO:0000256" key="17">
    <source>
        <dbReference type="RuleBase" id="RU003403"/>
    </source>
</evidence>
<dbReference type="InterPro" id="IPR003917">
    <property type="entry name" value="NADH_UbQ_OxRdtase_chain2"/>
</dbReference>
<keyword evidence="9 17" id="KW-1278">Translocase</keyword>
<dbReference type="GO" id="GO:0005743">
    <property type="term" value="C:mitochondrial inner membrane"/>
    <property type="evidence" value="ECO:0007669"/>
    <property type="project" value="UniProtKB-SubCell"/>
</dbReference>
<feature type="transmembrane region" description="Helical" evidence="17">
    <location>
        <begin position="147"/>
        <end position="171"/>
    </location>
</feature>
<evidence type="ECO:0000256" key="6">
    <source>
        <dbReference type="ARBA" id="ARBA00022660"/>
    </source>
</evidence>
<keyword evidence="12 17" id="KW-0520">NAD</keyword>
<evidence type="ECO:0000256" key="8">
    <source>
        <dbReference type="ARBA" id="ARBA00022792"/>
    </source>
</evidence>
<dbReference type="RefSeq" id="YP_006576082.1">
    <property type="nucleotide sequence ID" value="NC_018356.1"/>
</dbReference>
<dbReference type="InterPro" id="IPR001750">
    <property type="entry name" value="ND/Mrp_TM"/>
</dbReference>
<dbReference type="CTD" id="4536"/>
<evidence type="ECO:0000256" key="1">
    <source>
        <dbReference type="ARBA" id="ARBA00004448"/>
    </source>
</evidence>
<keyword evidence="15 17" id="KW-0472">Membrane</keyword>
<evidence type="ECO:0000259" key="18">
    <source>
        <dbReference type="Pfam" id="PF00361"/>
    </source>
</evidence>
<feature type="transmembrane region" description="Helical" evidence="17">
    <location>
        <begin position="7"/>
        <end position="23"/>
    </location>
</feature>
<comment type="function">
    <text evidence="17">Core subunit of the mitochondrial membrane respiratory chain NADH dehydrogenase (Complex I) which catalyzes electron transfer from NADH through the respiratory chain, using ubiquinone as an electron acceptor. Essential for the catalytic activity and assembly of complex I.</text>
</comment>
<evidence type="ECO:0000256" key="12">
    <source>
        <dbReference type="ARBA" id="ARBA00023027"/>
    </source>
</evidence>
<dbReference type="GO" id="GO:0006120">
    <property type="term" value="P:mitochondrial electron transport, NADH to ubiquinone"/>
    <property type="evidence" value="ECO:0007669"/>
    <property type="project" value="InterPro"/>
</dbReference>
<keyword evidence="13 17" id="KW-0830">Ubiquinone</keyword>
<dbReference type="GO" id="GO:0008137">
    <property type="term" value="F:NADH dehydrogenase (ubiquinone) activity"/>
    <property type="evidence" value="ECO:0007669"/>
    <property type="project" value="UniProtKB-EC"/>
</dbReference>
<feature type="transmembrane region" description="Helical" evidence="17">
    <location>
        <begin position="236"/>
        <end position="260"/>
    </location>
</feature>
<evidence type="ECO:0000256" key="7">
    <source>
        <dbReference type="ARBA" id="ARBA00022692"/>
    </source>
</evidence>
<feature type="transmembrane region" description="Helical" evidence="17">
    <location>
        <begin position="203"/>
        <end position="224"/>
    </location>
</feature>
<evidence type="ECO:0000256" key="3">
    <source>
        <dbReference type="ARBA" id="ARBA00012944"/>
    </source>
</evidence>
<evidence type="ECO:0000256" key="9">
    <source>
        <dbReference type="ARBA" id="ARBA00022967"/>
    </source>
</evidence>
<comment type="similarity">
    <text evidence="2 17">Belongs to the complex I subunit 2 family.</text>
</comment>
<feature type="domain" description="NADH:quinone oxidoreductase/Mrp antiporter transmembrane" evidence="18">
    <location>
        <begin position="25"/>
        <end position="274"/>
    </location>
</feature>
<reference evidence="19" key="1">
    <citation type="journal article" date="2011" name="J. Ocean Univ. China">
        <title>Complete mitochondrial genome of the nemertean Lineus alborostratus (Nemertea: Heteronemertea).</title>
        <authorList>
            <person name="Xu D."/>
            <person name="Chen H."/>
            <person name="Shi W."/>
            <person name="Sun S."/>
        </authorList>
    </citation>
    <scope>NUCLEOTIDE SEQUENCE</scope>
</reference>
<feature type="transmembrane region" description="Helical" evidence="17">
    <location>
        <begin position="84"/>
        <end position="106"/>
    </location>
</feature>
<accession>I6MR61</accession>
<keyword evidence="7 17" id="KW-0812">Transmembrane</keyword>
<keyword evidence="6 17" id="KW-0679">Respiratory chain</keyword>
<evidence type="ECO:0000256" key="14">
    <source>
        <dbReference type="ARBA" id="ARBA00023128"/>
    </source>
</evidence>
<evidence type="ECO:0000256" key="13">
    <source>
        <dbReference type="ARBA" id="ARBA00023075"/>
    </source>
</evidence>
<dbReference type="PANTHER" id="PTHR46552:SF1">
    <property type="entry name" value="NADH-UBIQUINONE OXIDOREDUCTASE CHAIN 2"/>
    <property type="match status" value="1"/>
</dbReference>
<keyword evidence="10 17" id="KW-0249">Electron transport</keyword>
<dbReference type="PRINTS" id="PR01436">
    <property type="entry name" value="NADHDHGNASE2"/>
</dbReference>
<evidence type="ECO:0000256" key="10">
    <source>
        <dbReference type="ARBA" id="ARBA00022982"/>
    </source>
</evidence>
<geneLocation type="mitochondrion" evidence="19"/>
<feature type="transmembrane region" description="Helical" evidence="17">
    <location>
        <begin position="113"/>
        <end position="135"/>
    </location>
</feature>
<organism evidence="19">
    <name type="scientific">Kulikovia alborostrata</name>
    <dbReference type="NCBI Taxonomy" id="187796"/>
    <lineage>
        <taxon>Eukaryota</taxon>
        <taxon>Metazoa</taxon>
        <taxon>Spiralia</taxon>
        <taxon>Lophotrochozoa</taxon>
        <taxon>Nemertea</taxon>
        <taxon>Pilidiophora</taxon>
        <taxon>Heteronemertea</taxon>
        <taxon>Lineidae</taxon>
        <taxon>Kulikovia</taxon>
    </lineage>
</organism>
<gene>
    <name evidence="19" type="primary">ND2</name>
</gene>
<protein>
    <recommendedName>
        <fullName evidence="4 17">NADH-ubiquinone oxidoreductase chain 2</fullName>
        <ecNumber evidence="3 17">7.1.1.2</ecNumber>
    </recommendedName>
</protein>
<feature type="transmembrane region" description="Helical" evidence="17">
    <location>
        <begin position="309"/>
        <end position="329"/>
    </location>
</feature>
<evidence type="ECO:0000256" key="2">
    <source>
        <dbReference type="ARBA" id="ARBA00007012"/>
    </source>
</evidence>